<dbReference type="Proteomes" id="UP000678016">
    <property type="component" value="Chromosome"/>
</dbReference>
<organism evidence="2 3">
    <name type="scientific">Nocardiopsis akebiae</name>
    <dbReference type="NCBI Taxonomy" id="2831968"/>
    <lineage>
        <taxon>Bacteria</taxon>
        <taxon>Bacillati</taxon>
        <taxon>Actinomycetota</taxon>
        <taxon>Actinomycetes</taxon>
        <taxon>Streptosporangiales</taxon>
        <taxon>Nocardiopsidaceae</taxon>
        <taxon>Nocardiopsis</taxon>
    </lineage>
</organism>
<gene>
    <name evidence="2" type="ORF">KGD83_01330</name>
</gene>
<name>A0ABX8C836_9ACTN</name>
<evidence type="ECO:0000313" key="2">
    <source>
        <dbReference type="EMBL" id="QUX29271.1"/>
    </source>
</evidence>
<reference evidence="3" key="1">
    <citation type="submission" date="2021-05" db="EMBL/GenBank/DDBJ databases">
        <title>Direct Submission.</title>
        <authorList>
            <person name="Li K."/>
            <person name="Gao J."/>
        </authorList>
    </citation>
    <scope>NUCLEOTIDE SEQUENCE [LARGE SCALE GENOMIC DNA]</scope>
    <source>
        <strain evidence="3">HDS12</strain>
    </source>
</reference>
<protein>
    <recommendedName>
        <fullName evidence="4">DUF4232 domain-containing protein</fullName>
    </recommendedName>
</protein>
<feature type="chain" id="PRO_5046956250" description="DUF4232 domain-containing protein" evidence="1">
    <location>
        <begin position="36"/>
        <end position="193"/>
    </location>
</feature>
<evidence type="ECO:0000313" key="3">
    <source>
        <dbReference type="Proteomes" id="UP000678016"/>
    </source>
</evidence>
<keyword evidence="1" id="KW-0732">Signal</keyword>
<keyword evidence="3" id="KW-1185">Reference proteome</keyword>
<dbReference type="EMBL" id="CP074132">
    <property type="protein sequence ID" value="QUX29271.1"/>
    <property type="molecule type" value="Genomic_DNA"/>
</dbReference>
<accession>A0ABX8C836</accession>
<sequence length="193" mass="19955">MFTMTSAFRIGPVRTAALGAVSLPALLLASAPAVAGTADSDAGAMSVRDCTAADFEVAETAREGAAGTVHIEFELVKQEPLSPEDDVACTMYPSLASMYWGQPDGNLIGAEAEIQGQDGSVFALYPGDAATVTVSRPNPEVYDPEECEPIEAAGAHLFLQNDEGSAYVPTDGNDRVCVNPDLGASTVSEITPA</sequence>
<feature type="signal peptide" evidence="1">
    <location>
        <begin position="1"/>
        <end position="35"/>
    </location>
</feature>
<evidence type="ECO:0008006" key="4">
    <source>
        <dbReference type="Google" id="ProtNLM"/>
    </source>
</evidence>
<evidence type="ECO:0000256" key="1">
    <source>
        <dbReference type="SAM" id="SignalP"/>
    </source>
</evidence>
<proteinExistence type="predicted"/>